<evidence type="ECO:0000313" key="2">
    <source>
        <dbReference type="Proteomes" id="UP000016934"/>
    </source>
</evidence>
<protein>
    <submittedName>
        <fullName evidence="1">Uncharacterized protein</fullName>
    </submittedName>
</protein>
<dbReference type="Proteomes" id="UP000016934">
    <property type="component" value="Unassembled WGS sequence"/>
</dbReference>
<reference evidence="2" key="2">
    <citation type="journal article" date="2013" name="PLoS Genet.">
        <title>Comparative genome structure, secondary metabolite, and effector coding capacity across Cochliobolus pathogens.</title>
        <authorList>
            <person name="Condon B.J."/>
            <person name="Leng Y."/>
            <person name="Wu D."/>
            <person name="Bushley K.E."/>
            <person name="Ohm R.A."/>
            <person name="Otillar R."/>
            <person name="Martin J."/>
            <person name="Schackwitz W."/>
            <person name="Grimwood J."/>
            <person name="MohdZainudin N."/>
            <person name="Xue C."/>
            <person name="Wang R."/>
            <person name="Manning V.A."/>
            <person name="Dhillon B."/>
            <person name="Tu Z.J."/>
            <person name="Steffenson B.J."/>
            <person name="Salamov A."/>
            <person name="Sun H."/>
            <person name="Lowry S."/>
            <person name="LaButti K."/>
            <person name="Han J."/>
            <person name="Copeland A."/>
            <person name="Lindquist E."/>
            <person name="Barry K."/>
            <person name="Schmutz J."/>
            <person name="Baker S.E."/>
            <person name="Ciuffetti L.M."/>
            <person name="Grigoriev I.V."/>
            <person name="Zhong S."/>
            <person name="Turgeon B.G."/>
        </authorList>
    </citation>
    <scope>NUCLEOTIDE SEQUENCE [LARGE SCALE GENOMIC DNA]</scope>
    <source>
        <strain evidence="2">ND90Pr / ATCC 201652</strain>
    </source>
</reference>
<name>M2TGY4_COCSN</name>
<accession>M2TGY4</accession>
<proteinExistence type="predicted"/>
<dbReference type="OrthoDB" id="2345911at2759"/>
<dbReference type="RefSeq" id="XP_007696081.1">
    <property type="nucleotide sequence ID" value="XM_007697891.1"/>
</dbReference>
<dbReference type="GeneID" id="19132532"/>
<dbReference type="HOGENOM" id="CLU_054234_0_0_1"/>
<keyword evidence="2" id="KW-1185">Reference proteome</keyword>
<evidence type="ECO:0000313" key="1">
    <source>
        <dbReference type="EMBL" id="EMD68491.1"/>
    </source>
</evidence>
<reference evidence="1 2" key="1">
    <citation type="journal article" date="2012" name="PLoS Pathog.">
        <title>Diverse lifestyles and strategies of plant pathogenesis encoded in the genomes of eighteen Dothideomycetes fungi.</title>
        <authorList>
            <person name="Ohm R.A."/>
            <person name="Feau N."/>
            <person name="Henrissat B."/>
            <person name="Schoch C.L."/>
            <person name="Horwitz B.A."/>
            <person name="Barry K.W."/>
            <person name="Condon B.J."/>
            <person name="Copeland A.C."/>
            <person name="Dhillon B."/>
            <person name="Glaser F."/>
            <person name="Hesse C.N."/>
            <person name="Kosti I."/>
            <person name="LaButti K."/>
            <person name="Lindquist E.A."/>
            <person name="Lucas S."/>
            <person name="Salamov A.A."/>
            <person name="Bradshaw R.E."/>
            <person name="Ciuffetti L."/>
            <person name="Hamelin R.C."/>
            <person name="Kema G.H.J."/>
            <person name="Lawrence C."/>
            <person name="Scott J.A."/>
            <person name="Spatafora J.W."/>
            <person name="Turgeon B.G."/>
            <person name="de Wit P.J.G.M."/>
            <person name="Zhong S."/>
            <person name="Goodwin S.B."/>
            <person name="Grigoriev I.V."/>
        </authorList>
    </citation>
    <scope>NUCLEOTIDE SEQUENCE [LARGE SCALE GENOMIC DNA]</scope>
    <source>
        <strain evidence="2">ND90Pr / ATCC 201652</strain>
    </source>
</reference>
<dbReference type="KEGG" id="bsc:COCSADRAFT_167721"/>
<sequence>MPTQDPTWTSLVNRSIATWNDFLPDELLFSKDFHNELLREYRSLDEFLAESPKSVTLWFFQIRNAFMSQNRFRKWSREVLDDYVLLPAALGYREYPDPDGQTLRFYQAELKAHTWSYIWVDWTYLPQHPRSTPEKTYFDHGLRLSEYRLTCSGGILKTHDIELFLEHIDEMIEKGVQKTLKKHHYRCYEDRDRKYLASWLELLVLFQRLKIGLVFLELNIYEGSLVYLGNKHTFTPFPKMD</sequence>
<dbReference type="OMA" id="AFMSQNR"/>
<organism evidence="1 2">
    <name type="scientific">Cochliobolus sativus (strain ND90Pr / ATCC 201652)</name>
    <name type="common">Common root rot and spot blotch fungus</name>
    <name type="synonym">Bipolaris sorokiniana</name>
    <dbReference type="NCBI Taxonomy" id="665912"/>
    <lineage>
        <taxon>Eukaryota</taxon>
        <taxon>Fungi</taxon>
        <taxon>Dikarya</taxon>
        <taxon>Ascomycota</taxon>
        <taxon>Pezizomycotina</taxon>
        <taxon>Dothideomycetes</taxon>
        <taxon>Pleosporomycetidae</taxon>
        <taxon>Pleosporales</taxon>
        <taxon>Pleosporineae</taxon>
        <taxon>Pleosporaceae</taxon>
        <taxon>Bipolaris</taxon>
    </lineage>
</organism>
<dbReference type="EMBL" id="KB445638">
    <property type="protein sequence ID" value="EMD68491.1"/>
    <property type="molecule type" value="Genomic_DNA"/>
</dbReference>
<gene>
    <name evidence="1" type="ORF">COCSADRAFT_167721</name>
</gene>
<dbReference type="AlphaFoldDB" id="M2TGY4"/>